<evidence type="ECO:0000313" key="4">
    <source>
        <dbReference type="EMBL" id="GGA05957.1"/>
    </source>
</evidence>
<comment type="caution">
    <text evidence="4">The sequence shown here is derived from an EMBL/GenBank/DDBJ whole genome shotgun (WGS) entry which is preliminary data.</text>
</comment>
<feature type="domain" description="Protein kinase" evidence="3">
    <location>
        <begin position="222"/>
        <end position="548"/>
    </location>
</feature>
<keyword evidence="5" id="KW-1185">Reference proteome</keyword>
<dbReference type="Gene3D" id="1.10.510.10">
    <property type="entry name" value="Transferase(Phosphotransferase) domain 1"/>
    <property type="match status" value="1"/>
</dbReference>
<comment type="similarity">
    <text evidence="1">Belongs to the protein kinase superfamily. ADCK protein kinase family.</text>
</comment>
<dbReference type="GO" id="GO:0004672">
    <property type="term" value="F:protein kinase activity"/>
    <property type="evidence" value="ECO:0007669"/>
    <property type="project" value="InterPro"/>
</dbReference>
<evidence type="ECO:0000259" key="3">
    <source>
        <dbReference type="PROSITE" id="PS50011"/>
    </source>
</evidence>
<dbReference type="InterPro" id="IPR004147">
    <property type="entry name" value="ABC1_dom"/>
</dbReference>
<sequence length="652" mass="70527">MAQGSTIVFLVFCALVGAFALSLAVRRVLGTHVGFLRSYLGGIVAVASLWPVTLLFAQPVGMVDADGNLIGSAPLAVFSALLALLWTLVAALACVVVLEALAPTGSVPSPLELMRMAVAAFRRTRRLAQFARIVSRTGLSHAMRFGPDSSAFAPALVEALNRFGVTFVKLGQLLSTRQDLLPDATTRALASLQSDAEPVPTDVIKKVIARDLGADVDELFTRFEDRPLAAASVAQVHEAVMKDGDSVVVKVQRPSARAQVRDDFDILRHASRMAEARFPWARRMGLTSLVEDLMESVQRELDYRQEAENTRALETSLRKQSGIRVPHVRPEFTSPRVLVMSKLEGVPLSHAQERVARLDEADRLRLARDLIEALIDGIFVHGVFHSDLHPGNIMLLDDGRLGLLDFGSIGVLDSDTRQVLAALIYGVMTDDAITATDALFLAFDVPDETDLDQLRRQVGREIALVQNQDQMDAALFGRLFAIAREHGIGVPSGIAAAFRTLAAVEKSLLLLHPRISLLTAARDRIGSVLRDLHSPRRLAEQAMGSAAILTSVLRRMPLRAEEVTSALADGTFTVDARPFADPTDRAWMRSLVDDGIASILAVAGLITSAQLITSDSGPMLTGSLSLYAMAGVALGFGSTMLAFRAIVRVFRR</sequence>
<gene>
    <name evidence="4" type="primary">ubiB</name>
    <name evidence="4" type="ORF">GCM10011333_06080</name>
</gene>
<reference evidence="4" key="1">
    <citation type="journal article" date="2014" name="Int. J. Syst. Evol. Microbiol.">
        <title>Complete genome sequence of Corynebacterium casei LMG S-19264T (=DSM 44701T), isolated from a smear-ripened cheese.</title>
        <authorList>
            <consortium name="US DOE Joint Genome Institute (JGI-PGF)"/>
            <person name="Walter F."/>
            <person name="Albersmeier A."/>
            <person name="Kalinowski J."/>
            <person name="Ruckert C."/>
        </authorList>
    </citation>
    <scope>NUCLEOTIDE SEQUENCE</scope>
    <source>
        <strain evidence="4">CGMCC 1.12785</strain>
    </source>
</reference>
<dbReference type="PANTHER" id="PTHR10566">
    <property type="entry name" value="CHAPERONE-ACTIVITY OF BC1 COMPLEX CABC1 -RELATED"/>
    <property type="match status" value="1"/>
</dbReference>
<protein>
    <submittedName>
        <fullName evidence="4">Ubiquinone biosynthesis protein UbiB</fullName>
    </submittedName>
</protein>
<dbReference type="EMBL" id="BMFY01000002">
    <property type="protein sequence ID" value="GGA05957.1"/>
    <property type="molecule type" value="Genomic_DNA"/>
</dbReference>
<dbReference type="AlphaFoldDB" id="A0A8J2TW16"/>
<feature type="transmembrane region" description="Helical" evidence="2">
    <location>
        <begin position="624"/>
        <end position="647"/>
    </location>
</feature>
<keyword evidence="4" id="KW-0830">Ubiquinone</keyword>
<feature type="transmembrane region" description="Helical" evidence="2">
    <location>
        <begin position="37"/>
        <end position="57"/>
    </location>
</feature>
<evidence type="ECO:0000256" key="2">
    <source>
        <dbReference type="SAM" id="Phobius"/>
    </source>
</evidence>
<dbReference type="GO" id="GO:0005524">
    <property type="term" value="F:ATP binding"/>
    <property type="evidence" value="ECO:0007669"/>
    <property type="project" value="InterPro"/>
</dbReference>
<dbReference type="CDD" id="cd05121">
    <property type="entry name" value="ABC1_ADCK3-like"/>
    <property type="match status" value="1"/>
</dbReference>
<name>A0A8J2TW16_9MICO</name>
<organism evidence="4 5">
    <name type="scientific">Sediminivirga luteola</name>
    <dbReference type="NCBI Taxonomy" id="1774748"/>
    <lineage>
        <taxon>Bacteria</taxon>
        <taxon>Bacillati</taxon>
        <taxon>Actinomycetota</taxon>
        <taxon>Actinomycetes</taxon>
        <taxon>Micrococcales</taxon>
        <taxon>Brevibacteriaceae</taxon>
        <taxon>Sediminivirga</taxon>
    </lineage>
</organism>
<dbReference type="Proteomes" id="UP000616114">
    <property type="component" value="Unassembled WGS sequence"/>
</dbReference>
<dbReference type="InterPro" id="IPR011009">
    <property type="entry name" value="Kinase-like_dom_sf"/>
</dbReference>
<dbReference type="InterPro" id="IPR050154">
    <property type="entry name" value="UbiB_kinase"/>
</dbReference>
<accession>A0A8J2TW16</accession>
<keyword evidence="2" id="KW-0812">Transmembrane</keyword>
<feature type="transmembrane region" description="Helical" evidence="2">
    <location>
        <begin position="6"/>
        <end position="25"/>
    </location>
</feature>
<dbReference type="Pfam" id="PF03109">
    <property type="entry name" value="ABC1"/>
    <property type="match status" value="1"/>
</dbReference>
<dbReference type="SUPFAM" id="SSF56112">
    <property type="entry name" value="Protein kinase-like (PK-like)"/>
    <property type="match status" value="1"/>
</dbReference>
<dbReference type="PANTHER" id="PTHR10566:SF113">
    <property type="entry name" value="PROTEIN ACTIVITY OF BC1 COMPLEX KINASE 7, CHLOROPLASTIC"/>
    <property type="match status" value="1"/>
</dbReference>
<dbReference type="InterPro" id="IPR000719">
    <property type="entry name" value="Prot_kinase_dom"/>
</dbReference>
<reference evidence="4" key="2">
    <citation type="submission" date="2020-09" db="EMBL/GenBank/DDBJ databases">
        <authorList>
            <person name="Sun Q."/>
            <person name="Zhou Y."/>
        </authorList>
    </citation>
    <scope>NUCLEOTIDE SEQUENCE</scope>
    <source>
        <strain evidence="4">CGMCC 1.12785</strain>
    </source>
</reference>
<proteinExistence type="inferred from homology"/>
<feature type="transmembrane region" description="Helical" evidence="2">
    <location>
        <begin position="77"/>
        <end position="98"/>
    </location>
</feature>
<keyword evidence="2" id="KW-0472">Membrane</keyword>
<feature type="transmembrane region" description="Helical" evidence="2">
    <location>
        <begin position="595"/>
        <end position="612"/>
    </location>
</feature>
<dbReference type="PROSITE" id="PS50011">
    <property type="entry name" value="PROTEIN_KINASE_DOM"/>
    <property type="match status" value="1"/>
</dbReference>
<evidence type="ECO:0000256" key="1">
    <source>
        <dbReference type="ARBA" id="ARBA00009670"/>
    </source>
</evidence>
<keyword evidence="2" id="KW-1133">Transmembrane helix</keyword>
<dbReference type="RefSeq" id="WP_188549444.1">
    <property type="nucleotide sequence ID" value="NZ_BMFY01000002.1"/>
</dbReference>
<evidence type="ECO:0000313" key="5">
    <source>
        <dbReference type="Proteomes" id="UP000616114"/>
    </source>
</evidence>